<dbReference type="Pfam" id="PF01638">
    <property type="entry name" value="HxlR"/>
    <property type="match status" value="1"/>
</dbReference>
<name>A0A2N3WLJ1_9PSEU</name>
<dbReference type="PANTHER" id="PTHR33204:SF37">
    <property type="entry name" value="HTH-TYPE TRANSCRIPTIONAL REGULATOR YODB"/>
    <property type="match status" value="1"/>
</dbReference>
<dbReference type="InterPro" id="IPR036390">
    <property type="entry name" value="WH_DNA-bd_sf"/>
</dbReference>
<keyword evidence="2" id="KW-0238">DNA-binding</keyword>
<dbReference type="EMBL" id="PJMY01000003">
    <property type="protein sequence ID" value="PKV94743.1"/>
    <property type="molecule type" value="Genomic_DNA"/>
</dbReference>
<dbReference type="Gene3D" id="1.10.10.10">
    <property type="entry name" value="Winged helix-like DNA-binding domain superfamily/Winged helix DNA-binding domain"/>
    <property type="match status" value="1"/>
</dbReference>
<dbReference type="SUPFAM" id="SSF46785">
    <property type="entry name" value="Winged helix' DNA-binding domain"/>
    <property type="match status" value="1"/>
</dbReference>
<dbReference type="PROSITE" id="PS51118">
    <property type="entry name" value="HTH_HXLR"/>
    <property type="match status" value="1"/>
</dbReference>
<dbReference type="InterPro" id="IPR036388">
    <property type="entry name" value="WH-like_DNA-bd_sf"/>
</dbReference>
<keyword evidence="1" id="KW-0805">Transcription regulation</keyword>
<proteinExistence type="predicted"/>
<dbReference type="GO" id="GO:0003677">
    <property type="term" value="F:DNA binding"/>
    <property type="evidence" value="ECO:0007669"/>
    <property type="project" value="UniProtKB-KW"/>
</dbReference>
<evidence type="ECO:0000259" key="5">
    <source>
        <dbReference type="PROSITE" id="PS51118"/>
    </source>
</evidence>
<feature type="domain" description="HTH hxlR-type" evidence="5">
    <location>
        <begin position="51"/>
        <end position="165"/>
    </location>
</feature>
<evidence type="ECO:0000313" key="7">
    <source>
        <dbReference type="Proteomes" id="UP000233750"/>
    </source>
</evidence>
<accession>A0A2N3WLJ1</accession>
<evidence type="ECO:0000256" key="3">
    <source>
        <dbReference type="ARBA" id="ARBA00023163"/>
    </source>
</evidence>
<evidence type="ECO:0000256" key="2">
    <source>
        <dbReference type="ARBA" id="ARBA00023125"/>
    </source>
</evidence>
<dbReference type="RefSeq" id="WP_244194743.1">
    <property type="nucleotide sequence ID" value="NZ_PJMY01000003.1"/>
</dbReference>
<reference evidence="6 7" key="1">
    <citation type="submission" date="2017-12" db="EMBL/GenBank/DDBJ databases">
        <title>Sequencing the genomes of 1000 Actinobacteria strains.</title>
        <authorList>
            <person name="Klenk H.-P."/>
        </authorList>
    </citation>
    <scope>NUCLEOTIDE SEQUENCE [LARGE SCALE GENOMIC DNA]</scope>
    <source>
        <strain evidence="6 7">DSM 45165</strain>
    </source>
</reference>
<dbReference type="PANTHER" id="PTHR33204">
    <property type="entry name" value="TRANSCRIPTIONAL REGULATOR, MARR FAMILY"/>
    <property type="match status" value="1"/>
</dbReference>
<comment type="caution">
    <text evidence="6">The sequence shown here is derived from an EMBL/GenBank/DDBJ whole genome shotgun (WGS) entry which is preliminary data.</text>
</comment>
<evidence type="ECO:0000313" key="6">
    <source>
        <dbReference type="EMBL" id="PKV94743.1"/>
    </source>
</evidence>
<organism evidence="6 7">
    <name type="scientific">Amycolatopsis echigonensis</name>
    <dbReference type="NCBI Taxonomy" id="2576905"/>
    <lineage>
        <taxon>Bacteria</taxon>
        <taxon>Bacillati</taxon>
        <taxon>Actinomycetota</taxon>
        <taxon>Actinomycetes</taxon>
        <taxon>Pseudonocardiales</taxon>
        <taxon>Pseudonocardiaceae</taxon>
        <taxon>Amycolatopsis</taxon>
    </lineage>
</organism>
<gene>
    <name evidence="6" type="ORF">ATK30_5626</name>
</gene>
<keyword evidence="7" id="KW-1185">Reference proteome</keyword>
<protein>
    <submittedName>
        <fullName evidence="6">HxlR family transcriptional regulator</fullName>
    </submittedName>
</protein>
<evidence type="ECO:0000256" key="1">
    <source>
        <dbReference type="ARBA" id="ARBA00023015"/>
    </source>
</evidence>
<dbReference type="Proteomes" id="UP000233750">
    <property type="component" value="Unassembled WGS sequence"/>
</dbReference>
<evidence type="ECO:0000256" key="4">
    <source>
        <dbReference type="SAM" id="MobiDB-lite"/>
    </source>
</evidence>
<feature type="compositionally biased region" description="Polar residues" evidence="4">
    <location>
        <begin position="1"/>
        <end position="11"/>
    </location>
</feature>
<dbReference type="AlphaFoldDB" id="A0A2N3WLJ1"/>
<keyword evidence="3" id="KW-0804">Transcription</keyword>
<feature type="region of interest" description="Disordered" evidence="4">
    <location>
        <begin position="1"/>
        <end position="46"/>
    </location>
</feature>
<sequence>MTELSNRTGQVQLMPGRTLRPVKHRRPTTHADGTAPGSSRHDGAWRDGWDAEQLRKLSDVKRLFSGDWMHAVIVALADGPKHYKELLDTIRTLCERDRGHRRTLHESVLARTLKTMTADGLILRHQQSTAFPPSVQYSLSPETAEALDAMMPMVTWATKHADLIQRARARRCSSQASSSE</sequence>
<dbReference type="InterPro" id="IPR002577">
    <property type="entry name" value="HTH_HxlR"/>
</dbReference>